<dbReference type="CDD" id="cd05256">
    <property type="entry name" value="UDP_AE_SDR_e"/>
    <property type="match status" value="1"/>
</dbReference>
<comment type="similarity">
    <text evidence="1">Belongs to the NAD(P)-dependent epimerase/dehydratase family.</text>
</comment>
<evidence type="ECO:0000259" key="2">
    <source>
        <dbReference type="Pfam" id="PF01370"/>
    </source>
</evidence>
<dbReference type="InterPro" id="IPR001509">
    <property type="entry name" value="Epimerase_deHydtase"/>
</dbReference>
<dbReference type="InterPro" id="IPR036291">
    <property type="entry name" value="NAD(P)-bd_dom_sf"/>
</dbReference>
<dbReference type="RefSeq" id="WP_150414633.1">
    <property type="nucleotide sequence ID" value="NZ_VYQF01000002.1"/>
</dbReference>
<dbReference type="Gene3D" id="3.40.50.720">
    <property type="entry name" value="NAD(P)-binding Rossmann-like Domain"/>
    <property type="match status" value="1"/>
</dbReference>
<organism evidence="3 4">
    <name type="scientific">Ginsengibacter hankyongi</name>
    <dbReference type="NCBI Taxonomy" id="2607284"/>
    <lineage>
        <taxon>Bacteria</taxon>
        <taxon>Pseudomonadati</taxon>
        <taxon>Bacteroidota</taxon>
        <taxon>Chitinophagia</taxon>
        <taxon>Chitinophagales</taxon>
        <taxon>Chitinophagaceae</taxon>
        <taxon>Ginsengibacter</taxon>
    </lineage>
</organism>
<name>A0A5J5IG93_9BACT</name>
<dbReference type="EMBL" id="VYQF01000002">
    <property type="protein sequence ID" value="KAA9039224.1"/>
    <property type="molecule type" value="Genomic_DNA"/>
</dbReference>
<proteinExistence type="inferred from homology"/>
<dbReference type="AlphaFoldDB" id="A0A5J5IG93"/>
<dbReference type="Proteomes" id="UP000326903">
    <property type="component" value="Unassembled WGS sequence"/>
</dbReference>
<evidence type="ECO:0000256" key="1">
    <source>
        <dbReference type="ARBA" id="ARBA00007637"/>
    </source>
</evidence>
<gene>
    <name evidence="3" type="ORF">FW778_10350</name>
</gene>
<reference evidence="3 4" key="1">
    <citation type="submission" date="2019-09" db="EMBL/GenBank/DDBJ databases">
        <title>Draft genome sequence of Ginsengibacter sp. BR5-29.</title>
        <authorList>
            <person name="Im W.-T."/>
        </authorList>
    </citation>
    <scope>NUCLEOTIDE SEQUENCE [LARGE SCALE GENOMIC DNA]</scope>
    <source>
        <strain evidence="3 4">BR5-29</strain>
    </source>
</reference>
<dbReference type="Pfam" id="PF01370">
    <property type="entry name" value="Epimerase"/>
    <property type="match status" value="1"/>
</dbReference>
<protein>
    <submittedName>
        <fullName evidence="3">SDR family oxidoreductase</fullName>
    </submittedName>
</protein>
<feature type="domain" description="NAD-dependent epimerase/dehydratase" evidence="2">
    <location>
        <begin position="16"/>
        <end position="256"/>
    </location>
</feature>
<dbReference type="PANTHER" id="PTHR43000">
    <property type="entry name" value="DTDP-D-GLUCOSE 4,6-DEHYDRATASE-RELATED"/>
    <property type="match status" value="1"/>
</dbReference>
<evidence type="ECO:0000313" key="4">
    <source>
        <dbReference type="Proteomes" id="UP000326903"/>
    </source>
</evidence>
<keyword evidence="4" id="KW-1185">Reference proteome</keyword>
<dbReference type="Gene3D" id="3.90.25.10">
    <property type="entry name" value="UDP-galactose 4-epimerase, domain 1"/>
    <property type="match status" value="1"/>
</dbReference>
<dbReference type="SUPFAM" id="SSF51735">
    <property type="entry name" value="NAD(P)-binding Rossmann-fold domains"/>
    <property type="match status" value="1"/>
</dbReference>
<sequence length="334" mass="37124">MENIFHEEDLGNSSFLITGGAGFIGSHIAEYLLKNNAGKVRVLDNMANGLETNLDILKTYSSFEFIEGDIRNIDTCRKACEGIHYVSHQAALGSVPRSIKEPFSTNDVNVGGFVNILMAAVENNIKQFVYASSSSVYGDELTLPKREDKTGNCLSPYAVSKMADELYAAVFAKVYNIPVIGFRYFNIFGPRQDPDGPYAAVIPLFVKAIMNKTPAFINGDGEQTRDFTFVENAVQINIKGMLTTNDEAKNKVYNVAIGENYSINYLYNFIKEYLKIEVDAIHREPREGDVRNSLADISLAKTLLGYAPTTKFDGGLIKTIEFFKKLYSDKKSQA</sequence>
<accession>A0A5J5IG93</accession>
<evidence type="ECO:0000313" key="3">
    <source>
        <dbReference type="EMBL" id="KAA9039224.1"/>
    </source>
</evidence>
<comment type="caution">
    <text evidence="3">The sequence shown here is derived from an EMBL/GenBank/DDBJ whole genome shotgun (WGS) entry which is preliminary data.</text>
</comment>